<evidence type="ECO:0000313" key="1">
    <source>
        <dbReference type="EMBL" id="BBM39055.1"/>
    </source>
</evidence>
<proteinExistence type="predicted"/>
<dbReference type="SUPFAM" id="SSF82185">
    <property type="entry name" value="Histone H3 K4-specific methyltransferase SET7/9 N-terminal domain"/>
    <property type="match status" value="1"/>
</dbReference>
<sequence length="102" mass="11929">MKILKIDEHEKFYEYFDVKTVDGTEILSRDGEKVTAEIEIFSGNVVITRGKIIDGLREGRWLHYFDTGELRGINEYKNSLLNGLNEEYRRDGSKVFKGFFET</sequence>
<dbReference type="KEGG" id="lhf:JCM16775_1766"/>
<name>A0A510JL85_9FUSO</name>
<dbReference type="OrthoDB" id="7342920at2"/>
<gene>
    <name evidence="1" type="ORF">JCM16775_1766</name>
</gene>
<dbReference type="Gene3D" id="2.20.110.10">
    <property type="entry name" value="Histone H3 K4-specific methyltransferase SET7/9 N-terminal domain"/>
    <property type="match status" value="1"/>
</dbReference>
<protein>
    <submittedName>
        <fullName evidence="1">MORN repeat protein</fullName>
    </submittedName>
</protein>
<keyword evidence="2" id="KW-1185">Reference proteome</keyword>
<accession>A0A510JL85</accession>
<dbReference type="AlphaFoldDB" id="A0A510JL85"/>
<dbReference type="RefSeq" id="WP_026747071.1">
    <property type="nucleotide sequence ID" value="NZ_AP019823.1"/>
</dbReference>
<dbReference type="Proteomes" id="UP000321892">
    <property type="component" value="Chromosome"/>
</dbReference>
<evidence type="ECO:0000313" key="2">
    <source>
        <dbReference type="Proteomes" id="UP000321892"/>
    </source>
</evidence>
<dbReference type="EMBL" id="AP019823">
    <property type="protein sequence ID" value="BBM39055.1"/>
    <property type="molecule type" value="Genomic_DNA"/>
</dbReference>
<reference evidence="1 2" key="1">
    <citation type="submission" date="2019-07" db="EMBL/GenBank/DDBJ databases">
        <title>Complete Genome Sequence of Leptotrichia hofstadii Strain JCM16775.</title>
        <authorList>
            <person name="Watanabe S."/>
            <person name="Cui L."/>
        </authorList>
    </citation>
    <scope>NUCLEOTIDE SEQUENCE [LARGE SCALE GENOMIC DNA]</scope>
    <source>
        <strain evidence="1 2">JCM16775</strain>
    </source>
</reference>
<organism evidence="1 2">
    <name type="scientific">Leptotrichia hofstadii</name>
    <dbReference type="NCBI Taxonomy" id="157688"/>
    <lineage>
        <taxon>Bacteria</taxon>
        <taxon>Fusobacteriati</taxon>
        <taxon>Fusobacteriota</taxon>
        <taxon>Fusobacteriia</taxon>
        <taxon>Fusobacteriales</taxon>
        <taxon>Leptotrichiaceae</taxon>
        <taxon>Leptotrichia</taxon>
    </lineage>
</organism>